<evidence type="ECO:0000313" key="2">
    <source>
        <dbReference type="EMBL" id="KIO31935.1"/>
    </source>
</evidence>
<sequence>MENIPKRFIPFLVNRWGPIEHNGLKVDKSRPVKLALCHAPKKALSKYFNPITMAHYAEVWEESATVPPEDEPATEENAKKPGGKESSFAIEVIQMSTDSPNDLLDLNRPYRTLQRLISENSPTRATSPQTMAQYDENIRTSVDVISQLASVVRQAEQFQARQARARNALLPIHTLPRELLSQIWTYVTYNSATIGEDAVWVLVQVSSLWGDIIFISSEMWCDISSTFSKKRTEWALKKSAGRPLHVFLGIGGVAETFNMVLPQCHRWRELRLAAGLPEITLSLRVVSLPMLESLQIHPWHGVGNIIEPPNLLASPDLRSLLLDYIPLDWSSPSSVPEGLRSLTVRYTRSGPTFSQLLALLSSIPLLEELVLDALGSPPGGQPASSEADQKPIRMAHLRKLKISRLEGTLISALLSSLQANNCRTLIVVPFNLPSSENSTKSLRALLAPIVSPTEELFLTIIGSEHAILSTWEVNPAIASSATRMQPSGFTIGFHVGPNFENLHAVVLFLAYTPIPISLTIRRYNQSTQAAFTKLDWHQLPSLHQLTIYSESSTDPTPILFSLCTPRGPRQSPRWPCPQLTLLKLPGLQYVPLGFCAFLQQRWGPPEIGGFVRDPSRPARLSLCQAPKERLSTILSPESMAHFAEVWEESAPPPQAEPTTNGLRCGG</sequence>
<proteinExistence type="predicted"/>
<reference evidence="3" key="2">
    <citation type="submission" date="2015-01" db="EMBL/GenBank/DDBJ databases">
        <title>Evolutionary Origins and Diversification of the Mycorrhizal Mutualists.</title>
        <authorList>
            <consortium name="DOE Joint Genome Institute"/>
            <consortium name="Mycorrhizal Genomics Consortium"/>
            <person name="Kohler A."/>
            <person name="Kuo A."/>
            <person name="Nagy L.G."/>
            <person name="Floudas D."/>
            <person name="Copeland A."/>
            <person name="Barry K.W."/>
            <person name="Cichocki N."/>
            <person name="Veneault-Fourrey C."/>
            <person name="LaButti K."/>
            <person name="Lindquist E.A."/>
            <person name="Lipzen A."/>
            <person name="Lundell T."/>
            <person name="Morin E."/>
            <person name="Murat C."/>
            <person name="Riley R."/>
            <person name="Ohm R."/>
            <person name="Sun H."/>
            <person name="Tunlid A."/>
            <person name="Henrissat B."/>
            <person name="Grigoriev I.V."/>
            <person name="Hibbett D.S."/>
            <person name="Martin F."/>
        </authorList>
    </citation>
    <scope>NUCLEOTIDE SEQUENCE [LARGE SCALE GENOMIC DNA]</scope>
    <source>
        <strain evidence="3">MUT 4182</strain>
    </source>
</reference>
<feature type="compositionally biased region" description="Polar residues" evidence="1">
    <location>
        <begin position="656"/>
        <end position="666"/>
    </location>
</feature>
<feature type="region of interest" description="Disordered" evidence="1">
    <location>
        <begin position="63"/>
        <end position="84"/>
    </location>
</feature>
<dbReference type="OrthoDB" id="3172239at2759"/>
<dbReference type="HOGENOM" id="CLU_412324_0_0_1"/>
<accession>A0A0C3QIM2</accession>
<reference evidence="2 3" key="1">
    <citation type="submission" date="2014-04" db="EMBL/GenBank/DDBJ databases">
        <authorList>
            <consortium name="DOE Joint Genome Institute"/>
            <person name="Kuo A."/>
            <person name="Girlanda M."/>
            <person name="Perotto S."/>
            <person name="Kohler A."/>
            <person name="Nagy L.G."/>
            <person name="Floudas D."/>
            <person name="Copeland A."/>
            <person name="Barry K.W."/>
            <person name="Cichocki N."/>
            <person name="Veneault-Fourrey C."/>
            <person name="LaButti K."/>
            <person name="Lindquist E.A."/>
            <person name="Lipzen A."/>
            <person name="Lundell T."/>
            <person name="Morin E."/>
            <person name="Murat C."/>
            <person name="Sun H."/>
            <person name="Tunlid A."/>
            <person name="Henrissat B."/>
            <person name="Grigoriev I.V."/>
            <person name="Hibbett D.S."/>
            <person name="Martin F."/>
            <person name="Nordberg H.P."/>
            <person name="Cantor M.N."/>
            <person name="Hua S.X."/>
        </authorList>
    </citation>
    <scope>NUCLEOTIDE SEQUENCE [LARGE SCALE GENOMIC DNA]</scope>
    <source>
        <strain evidence="2 3">MUT 4182</strain>
    </source>
</reference>
<evidence type="ECO:0000313" key="3">
    <source>
        <dbReference type="Proteomes" id="UP000054248"/>
    </source>
</evidence>
<gene>
    <name evidence="2" type="ORF">M407DRAFT_19193</name>
</gene>
<protein>
    <recommendedName>
        <fullName evidence="4">F-box domain-containing protein</fullName>
    </recommendedName>
</protein>
<dbReference type="EMBL" id="KN822959">
    <property type="protein sequence ID" value="KIO31935.1"/>
    <property type="molecule type" value="Genomic_DNA"/>
</dbReference>
<evidence type="ECO:0008006" key="4">
    <source>
        <dbReference type="Google" id="ProtNLM"/>
    </source>
</evidence>
<evidence type="ECO:0000256" key="1">
    <source>
        <dbReference type="SAM" id="MobiDB-lite"/>
    </source>
</evidence>
<organism evidence="2 3">
    <name type="scientific">Tulasnella calospora MUT 4182</name>
    <dbReference type="NCBI Taxonomy" id="1051891"/>
    <lineage>
        <taxon>Eukaryota</taxon>
        <taxon>Fungi</taxon>
        <taxon>Dikarya</taxon>
        <taxon>Basidiomycota</taxon>
        <taxon>Agaricomycotina</taxon>
        <taxon>Agaricomycetes</taxon>
        <taxon>Cantharellales</taxon>
        <taxon>Tulasnellaceae</taxon>
        <taxon>Tulasnella</taxon>
    </lineage>
</organism>
<keyword evidence="3" id="KW-1185">Reference proteome</keyword>
<feature type="region of interest" description="Disordered" evidence="1">
    <location>
        <begin position="647"/>
        <end position="666"/>
    </location>
</feature>
<dbReference type="AlphaFoldDB" id="A0A0C3QIM2"/>
<dbReference type="Proteomes" id="UP000054248">
    <property type="component" value="Unassembled WGS sequence"/>
</dbReference>
<name>A0A0C3QIM2_9AGAM</name>